<keyword evidence="2" id="KW-1185">Reference proteome</keyword>
<comment type="caution">
    <text evidence="1">The sequence shown here is derived from an EMBL/GenBank/DDBJ whole genome shotgun (WGS) entry which is preliminary data.</text>
</comment>
<protein>
    <submittedName>
        <fullName evidence="1">Uncharacterized protein</fullName>
    </submittedName>
</protein>
<gene>
    <name evidence="1" type="ORF">MYCIT1_LOCUS20419</name>
</gene>
<sequence length="120" mass="13570">MSTPDTPTPICPCGLWKDRETSELREDLNLNDHPPAKRQRLNSASDDVGYCIIECTPEPSNHSYDEDEDTDSSNAVAKPETLTIWDRLKKSFATAIERYESDSVDETLSLLRGVLDECHR</sequence>
<dbReference type="Proteomes" id="UP001295794">
    <property type="component" value="Unassembled WGS sequence"/>
</dbReference>
<reference evidence="1" key="1">
    <citation type="submission" date="2023-11" db="EMBL/GenBank/DDBJ databases">
        <authorList>
            <person name="De Vega J J."/>
            <person name="De Vega J J."/>
        </authorList>
    </citation>
    <scope>NUCLEOTIDE SEQUENCE</scope>
</reference>
<accession>A0AAD2K1L3</accession>
<feature type="non-terminal residue" evidence="1">
    <location>
        <position position="1"/>
    </location>
</feature>
<name>A0AAD2K1L3_9AGAR</name>
<dbReference type="AlphaFoldDB" id="A0AAD2K1L3"/>
<organism evidence="1 2">
    <name type="scientific">Mycena citricolor</name>
    <dbReference type="NCBI Taxonomy" id="2018698"/>
    <lineage>
        <taxon>Eukaryota</taxon>
        <taxon>Fungi</taxon>
        <taxon>Dikarya</taxon>
        <taxon>Basidiomycota</taxon>
        <taxon>Agaricomycotina</taxon>
        <taxon>Agaricomycetes</taxon>
        <taxon>Agaricomycetidae</taxon>
        <taxon>Agaricales</taxon>
        <taxon>Marasmiineae</taxon>
        <taxon>Mycenaceae</taxon>
        <taxon>Mycena</taxon>
    </lineage>
</organism>
<proteinExistence type="predicted"/>
<evidence type="ECO:0000313" key="2">
    <source>
        <dbReference type="Proteomes" id="UP001295794"/>
    </source>
</evidence>
<evidence type="ECO:0000313" key="1">
    <source>
        <dbReference type="EMBL" id="CAK5273746.1"/>
    </source>
</evidence>
<dbReference type="EMBL" id="CAVNYO010000399">
    <property type="protein sequence ID" value="CAK5273746.1"/>
    <property type="molecule type" value="Genomic_DNA"/>
</dbReference>